<dbReference type="EMBL" id="KN560398">
    <property type="protein sequence ID" value="KHJ86452.1"/>
    <property type="molecule type" value="Genomic_DNA"/>
</dbReference>
<dbReference type="Gene3D" id="1.20.1250.20">
    <property type="entry name" value="MFS general substrate transporter like domains"/>
    <property type="match status" value="1"/>
</dbReference>
<evidence type="ECO:0000256" key="5">
    <source>
        <dbReference type="SAM" id="Phobius"/>
    </source>
</evidence>
<proteinExistence type="predicted"/>
<dbReference type="AlphaFoldDB" id="A0A0B1SSE8"/>
<feature type="transmembrane region" description="Helical" evidence="5">
    <location>
        <begin position="369"/>
        <end position="389"/>
    </location>
</feature>
<evidence type="ECO:0000256" key="2">
    <source>
        <dbReference type="ARBA" id="ARBA00022692"/>
    </source>
</evidence>
<name>A0A0B1SSE8_OESDE</name>
<keyword evidence="7" id="KW-1185">Reference proteome</keyword>
<keyword evidence="2 5" id="KW-0812">Transmembrane</keyword>
<dbReference type="SUPFAM" id="SSF103473">
    <property type="entry name" value="MFS general substrate transporter"/>
    <property type="match status" value="1"/>
</dbReference>
<dbReference type="OrthoDB" id="3026777at2759"/>
<dbReference type="PANTHER" id="PTHR23507:SF11">
    <property type="entry name" value="SOLUTE CARRIER FAMILY RELATED"/>
    <property type="match status" value="1"/>
</dbReference>
<evidence type="ECO:0000313" key="6">
    <source>
        <dbReference type="EMBL" id="KHJ86452.1"/>
    </source>
</evidence>
<feature type="transmembrane region" description="Helical" evidence="5">
    <location>
        <begin position="200"/>
        <end position="221"/>
    </location>
</feature>
<gene>
    <name evidence="6" type="ORF">OESDEN_13802</name>
</gene>
<evidence type="ECO:0000256" key="4">
    <source>
        <dbReference type="ARBA" id="ARBA00023136"/>
    </source>
</evidence>
<feature type="transmembrane region" description="Helical" evidence="5">
    <location>
        <begin position="345"/>
        <end position="363"/>
    </location>
</feature>
<sequence>MSTSTSRFAEWVRSLRITVEPLMLVLSACNTVRSIVTPELSELKMRRTYAAPLGLTDQELKKFYNKKMVIWDNNYTYVNLPIACIVGIMVDHSSENPDEVMRFNMDLREVVINPDAHLRILIWSPEVDISLYWVYPTAVVVGLMGDFMLTMSCINAYITDKFGKRDALSTRMIVVSLMFSLGSLAASQCTKYILKVISPALLLVIVEGIMLVVVVACAIFLGNTTPKKKLVSKKDDEEVPSTSFWEVTKRSFYSIYASLVVFVLSREGHRRLFLYLTFTANFIDQLVFGEEKSLIGTYTRLSPFNWDAKKYADYKSIRPIVQISGMILGLFVLKKWLKLRDTSVIFWTIVTMGLQCVVIGLAYDSWMIYLSLAIGSLHGLLNPLCYSFLSCLVEGDEDSWMIYLSLAIGSLHGLLNPLCYSFLSCLVEGDEVGKTFAISSIAQKMAGFVQTAVLQNIYIATVDWYQGFIWLLIGGICAIAAGIYGYIHVVAKQENIGH</sequence>
<organism evidence="6 7">
    <name type="scientific">Oesophagostomum dentatum</name>
    <name type="common">Nodular worm</name>
    <dbReference type="NCBI Taxonomy" id="61180"/>
    <lineage>
        <taxon>Eukaryota</taxon>
        <taxon>Metazoa</taxon>
        <taxon>Ecdysozoa</taxon>
        <taxon>Nematoda</taxon>
        <taxon>Chromadorea</taxon>
        <taxon>Rhabditida</taxon>
        <taxon>Rhabditina</taxon>
        <taxon>Rhabditomorpha</taxon>
        <taxon>Strongyloidea</taxon>
        <taxon>Strongylidae</taxon>
        <taxon>Oesophagostomum</taxon>
    </lineage>
</organism>
<dbReference type="GO" id="GO:0016020">
    <property type="term" value="C:membrane"/>
    <property type="evidence" value="ECO:0007669"/>
    <property type="project" value="UniProtKB-SubCell"/>
</dbReference>
<evidence type="ECO:0000256" key="3">
    <source>
        <dbReference type="ARBA" id="ARBA00022989"/>
    </source>
</evidence>
<keyword evidence="3 5" id="KW-1133">Transmembrane helix</keyword>
<evidence type="ECO:0008006" key="8">
    <source>
        <dbReference type="Google" id="ProtNLM"/>
    </source>
</evidence>
<dbReference type="InterPro" id="IPR036259">
    <property type="entry name" value="MFS_trans_sf"/>
</dbReference>
<dbReference type="GO" id="GO:0022857">
    <property type="term" value="F:transmembrane transporter activity"/>
    <property type="evidence" value="ECO:0007669"/>
    <property type="project" value="TreeGrafter"/>
</dbReference>
<protein>
    <recommendedName>
        <fullName evidence="8">Transporter, major facilitator family protein</fullName>
    </recommendedName>
</protein>
<dbReference type="PANTHER" id="PTHR23507">
    <property type="entry name" value="ZGC:174356"/>
    <property type="match status" value="1"/>
</dbReference>
<evidence type="ECO:0000256" key="1">
    <source>
        <dbReference type="ARBA" id="ARBA00004141"/>
    </source>
</evidence>
<comment type="subcellular location">
    <subcellularLocation>
        <location evidence="1">Membrane</location>
        <topology evidence="1">Multi-pass membrane protein</topology>
    </subcellularLocation>
</comment>
<evidence type="ECO:0000313" key="7">
    <source>
        <dbReference type="Proteomes" id="UP000053660"/>
    </source>
</evidence>
<keyword evidence="4 5" id="KW-0472">Membrane</keyword>
<feature type="transmembrane region" description="Helical" evidence="5">
    <location>
        <begin position="401"/>
        <end position="423"/>
    </location>
</feature>
<dbReference type="Proteomes" id="UP000053660">
    <property type="component" value="Unassembled WGS sequence"/>
</dbReference>
<accession>A0A0B1SSE8</accession>
<feature type="transmembrane region" description="Helical" evidence="5">
    <location>
        <begin position="170"/>
        <end position="194"/>
    </location>
</feature>
<feature type="transmembrane region" description="Helical" evidence="5">
    <location>
        <begin position="133"/>
        <end position="158"/>
    </location>
</feature>
<feature type="transmembrane region" description="Helical" evidence="5">
    <location>
        <begin position="468"/>
        <end position="487"/>
    </location>
</feature>
<reference evidence="6 7" key="1">
    <citation type="submission" date="2014-03" db="EMBL/GenBank/DDBJ databases">
        <title>Draft genome of the hookworm Oesophagostomum dentatum.</title>
        <authorList>
            <person name="Mitreva M."/>
        </authorList>
    </citation>
    <scope>NUCLEOTIDE SEQUENCE [LARGE SCALE GENOMIC DNA]</scope>
    <source>
        <strain evidence="6 7">OD-Hann</strain>
    </source>
</reference>